<dbReference type="PANTHER" id="PTHR44846:SF17">
    <property type="entry name" value="GNTR-FAMILY TRANSCRIPTIONAL REGULATOR"/>
    <property type="match status" value="1"/>
</dbReference>
<accession>A0A2S0KBE3</accession>
<keyword evidence="6" id="KW-1185">Reference proteome</keyword>
<dbReference type="Proteomes" id="UP000239814">
    <property type="component" value="Chromosome"/>
</dbReference>
<dbReference type="PROSITE" id="PS50949">
    <property type="entry name" value="HTH_GNTR"/>
    <property type="match status" value="1"/>
</dbReference>
<dbReference type="CDD" id="cd07377">
    <property type="entry name" value="WHTH_GntR"/>
    <property type="match status" value="1"/>
</dbReference>
<keyword evidence="2" id="KW-0238">DNA-binding</keyword>
<dbReference type="OrthoDB" id="3194402at2"/>
<dbReference type="RefSeq" id="WP_105940755.1">
    <property type="nucleotide sequence ID" value="NZ_CP027433.1"/>
</dbReference>
<dbReference type="SMART" id="SM00345">
    <property type="entry name" value="HTH_GNTR"/>
    <property type="match status" value="1"/>
</dbReference>
<feature type="domain" description="HTH gntR-type" evidence="4">
    <location>
        <begin position="19"/>
        <end position="87"/>
    </location>
</feature>
<keyword evidence="3" id="KW-0804">Transcription</keyword>
<evidence type="ECO:0000256" key="1">
    <source>
        <dbReference type="ARBA" id="ARBA00023015"/>
    </source>
</evidence>
<dbReference type="InterPro" id="IPR028978">
    <property type="entry name" value="Chorismate_lyase_/UTRA_dom_sf"/>
</dbReference>
<keyword evidence="1" id="KW-0805">Transcription regulation</keyword>
<evidence type="ECO:0000259" key="4">
    <source>
        <dbReference type="PROSITE" id="PS50949"/>
    </source>
</evidence>
<gene>
    <name evidence="5" type="ORF">C6V83_00615</name>
</gene>
<dbReference type="GO" id="GO:0003677">
    <property type="term" value="F:DNA binding"/>
    <property type="evidence" value="ECO:0007669"/>
    <property type="project" value="UniProtKB-KW"/>
</dbReference>
<dbReference type="PRINTS" id="PR00035">
    <property type="entry name" value="HTHGNTR"/>
</dbReference>
<dbReference type="GO" id="GO:0045892">
    <property type="term" value="P:negative regulation of DNA-templated transcription"/>
    <property type="evidence" value="ECO:0007669"/>
    <property type="project" value="TreeGrafter"/>
</dbReference>
<reference evidence="5 6" key="1">
    <citation type="submission" date="2018-03" db="EMBL/GenBank/DDBJ databases">
        <title>Characteristics and genome of n-alkane degrading marine bacteria Gordonia iterans isolated from crude oil contaminated in Tae-an, South Korea.</title>
        <authorList>
            <person name="Lee S.-S."/>
            <person name="Kim H."/>
        </authorList>
    </citation>
    <scope>NUCLEOTIDE SEQUENCE [LARGE SCALE GENOMIC DNA]</scope>
    <source>
        <strain evidence="5 6">Co17</strain>
    </source>
</reference>
<protein>
    <submittedName>
        <fullName evidence="5">GntR family transcriptional regulator</fullName>
    </submittedName>
</protein>
<dbReference type="KEGG" id="git:C6V83_00615"/>
<dbReference type="Pfam" id="PF07702">
    <property type="entry name" value="UTRA"/>
    <property type="match status" value="1"/>
</dbReference>
<dbReference type="EMBL" id="CP027433">
    <property type="protein sequence ID" value="AVL99006.1"/>
    <property type="molecule type" value="Genomic_DNA"/>
</dbReference>
<evidence type="ECO:0000313" key="5">
    <source>
        <dbReference type="EMBL" id="AVL99006.1"/>
    </source>
</evidence>
<sequence>MTRVSPTEIDVELDRLSPVPLYFQLAQAMEHAIVAGQLQPGDRIENEIDLAKRLNMSRPTARQAIQALVDKGLLVRKRGVGTQVVRNEVHRAVELTSLYEDLADAHRTPTTELLDYRLGPADTEVADELGVDHDAPVVEMRRLRLADGEPIAILTNFLPADFAPAPDELSQKGLYQCLRSRGLTIQLARQRIGARIAEGDEARLLHEEEGCAVLTMQRVAFNEMGKAIELGRHVYRSSLYFFDVSVHSR</sequence>
<dbReference type="SMART" id="SM00866">
    <property type="entry name" value="UTRA"/>
    <property type="match status" value="1"/>
</dbReference>
<dbReference type="Gene3D" id="3.40.1410.10">
    <property type="entry name" value="Chorismate lyase-like"/>
    <property type="match status" value="1"/>
</dbReference>
<dbReference type="Gene3D" id="1.10.10.10">
    <property type="entry name" value="Winged helix-like DNA-binding domain superfamily/Winged helix DNA-binding domain"/>
    <property type="match status" value="1"/>
</dbReference>
<organism evidence="5 6">
    <name type="scientific">Gordonia iterans</name>
    <dbReference type="NCBI Taxonomy" id="1004901"/>
    <lineage>
        <taxon>Bacteria</taxon>
        <taxon>Bacillati</taxon>
        <taxon>Actinomycetota</taxon>
        <taxon>Actinomycetes</taxon>
        <taxon>Mycobacteriales</taxon>
        <taxon>Gordoniaceae</taxon>
        <taxon>Gordonia</taxon>
    </lineage>
</organism>
<dbReference type="InterPro" id="IPR050679">
    <property type="entry name" value="Bact_HTH_transcr_reg"/>
</dbReference>
<dbReference type="GO" id="GO:0003700">
    <property type="term" value="F:DNA-binding transcription factor activity"/>
    <property type="evidence" value="ECO:0007669"/>
    <property type="project" value="InterPro"/>
</dbReference>
<dbReference type="InterPro" id="IPR000524">
    <property type="entry name" value="Tscrpt_reg_HTH_GntR"/>
</dbReference>
<name>A0A2S0KBE3_9ACTN</name>
<proteinExistence type="predicted"/>
<evidence type="ECO:0000256" key="3">
    <source>
        <dbReference type="ARBA" id="ARBA00023163"/>
    </source>
</evidence>
<dbReference type="InterPro" id="IPR036390">
    <property type="entry name" value="WH_DNA-bd_sf"/>
</dbReference>
<dbReference type="PANTHER" id="PTHR44846">
    <property type="entry name" value="MANNOSYL-D-GLYCERATE TRANSPORT/METABOLISM SYSTEM REPRESSOR MNGR-RELATED"/>
    <property type="match status" value="1"/>
</dbReference>
<evidence type="ECO:0000256" key="2">
    <source>
        <dbReference type="ARBA" id="ARBA00023125"/>
    </source>
</evidence>
<dbReference type="SUPFAM" id="SSF46785">
    <property type="entry name" value="Winged helix' DNA-binding domain"/>
    <property type="match status" value="1"/>
</dbReference>
<dbReference type="InterPro" id="IPR036388">
    <property type="entry name" value="WH-like_DNA-bd_sf"/>
</dbReference>
<dbReference type="InterPro" id="IPR011663">
    <property type="entry name" value="UTRA"/>
</dbReference>
<dbReference type="AlphaFoldDB" id="A0A2S0KBE3"/>
<dbReference type="SUPFAM" id="SSF64288">
    <property type="entry name" value="Chorismate lyase-like"/>
    <property type="match status" value="1"/>
</dbReference>
<evidence type="ECO:0000313" key="6">
    <source>
        <dbReference type="Proteomes" id="UP000239814"/>
    </source>
</evidence>
<dbReference type="Pfam" id="PF00392">
    <property type="entry name" value="GntR"/>
    <property type="match status" value="1"/>
</dbReference>